<accession>A0A0G8AR68</accession>
<sequence>MRLLRDNASLTRPAHIEADLAGMFTNEDASSFAAFWLLIHRSRFGRSGTPATDCLVEHWRETGARLGEAARDRLASQVREALKVLGSGFLSAN</sequence>
<feature type="non-terminal residue" evidence="1">
    <location>
        <position position="93"/>
    </location>
</feature>
<evidence type="ECO:0000313" key="2">
    <source>
        <dbReference type="Proteomes" id="UP000035037"/>
    </source>
</evidence>
<proteinExistence type="predicted"/>
<comment type="caution">
    <text evidence="1">The sequence shown here is derived from an EMBL/GenBank/DDBJ whole genome shotgun (WGS) entry which is preliminary data.</text>
</comment>
<dbReference type="Proteomes" id="UP000035037">
    <property type="component" value="Unassembled WGS sequence"/>
</dbReference>
<protein>
    <submittedName>
        <fullName evidence="1">Uncharacterized protein</fullName>
    </submittedName>
</protein>
<evidence type="ECO:0000313" key="1">
    <source>
        <dbReference type="EMBL" id="KKZ09994.1"/>
    </source>
</evidence>
<reference evidence="1 2" key="1">
    <citation type="submission" date="2015-02" db="EMBL/GenBank/DDBJ databases">
        <authorList>
            <person name="Slaby B."/>
            <person name="Hentschel U."/>
        </authorList>
    </citation>
    <scope>NUCLEOTIDE SEQUENCE [LARGE SCALE GENOMIC DNA]</scope>
    <source>
        <strain evidence="1">15L</strain>
    </source>
</reference>
<reference evidence="1 2" key="2">
    <citation type="submission" date="2015-05" db="EMBL/GenBank/DDBJ databases">
        <title>Lifestyle Evolution in Cyanobacterial Symbionts of Sponges.</title>
        <authorList>
            <person name="Burgsdorf I."/>
            <person name="Slaby B.M."/>
            <person name="Handley K.M."/>
            <person name="Haber M."/>
            <person name="Blom J."/>
            <person name="Marshall C.W."/>
            <person name="Gilbert J.A."/>
            <person name="Hentschel U."/>
            <person name="Steindler L."/>
        </authorList>
    </citation>
    <scope>NUCLEOTIDE SEQUENCE [LARGE SCALE GENOMIC DNA]</scope>
    <source>
        <strain evidence="1">15L</strain>
    </source>
</reference>
<name>A0A0G8AR68_9SYNE</name>
<organism evidence="1 2">
    <name type="scientific">Candidatus Synechococcus spongiarum 15L</name>
    <dbReference type="NCBI Taxonomy" id="1608419"/>
    <lineage>
        <taxon>Bacteria</taxon>
        <taxon>Bacillati</taxon>
        <taxon>Cyanobacteriota</taxon>
        <taxon>Cyanophyceae</taxon>
        <taxon>Synechococcales</taxon>
        <taxon>Synechococcaceae</taxon>
        <taxon>Synechococcus</taxon>
    </lineage>
</organism>
<dbReference type="EMBL" id="JYFQ01000221">
    <property type="protein sequence ID" value="KKZ09994.1"/>
    <property type="molecule type" value="Genomic_DNA"/>
</dbReference>
<dbReference type="AlphaFoldDB" id="A0A0G8AR68"/>
<gene>
    <name evidence="1" type="ORF">TQ37_10290</name>
</gene>